<comment type="caution">
    <text evidence="2">The sequence shown here is derived from an EMBL/GenBank/DDBJ whole genome shotgun (WGS) entry which is preliminary data.</text>
</comment>
<evidence type="ECO:0000313" key="2">
    <source>
        <dbReference type="EMBL" id="KYH33106.1"/>
    </source>
</evidence>
<dbReference type="InterPro" id="IPR048769">
    <property type="entry name" value="HepT-like_dom"/>
</dbReference>
<organism evidence="2 3">
    <name type="scientific">Moorella mulderi DSM 14980</name>
    <dbReference type="NCBI Taxonomy" id="1122241"/>
    <lineage>
        <taxon>Bacteria</taxon>
        <taxon>Bacillati</taxon>
        <taxon>Bacillota</taxon>
        <taxon>Clostridia</taxon>
        <taxon>Neomoorellales</taxon>
        <taxon>Neomoorellaceae</taxon>
        <taxon>Neomoorella</taxon>
    </lineage>
</organism>
<feature type="domain" description="HepT-like" evidence="1">
    <location>
        <begin position="16"/>
        <end position="98"/>
    </location>
</feature>
<dbReference type="PATRIC" id="fig|1122241.3.peg.932"/>
<reference evidence="2 3" key="1">
    <citation type="submission" date="2016-02" db="EMBL/GenBank/DDBJ databases">
        <title>Genome sequence of Moorella mulderi DSM 14980.</title>
        <authorList>
            <person name="Poehlein A."/>
            <person name="Daniel R."/>
        </authorList>
    </citation>
    <scope>NUCLEOTIDE SEQUENCE [LARGE SCALE GENOMIC DNA]</scope>
    <source>
        <strain evidence="2 3">DSM 14980</strain>
    </source>
</reference>
<dbReference type="Proteomes" id="UP000075670">
    <property type="component" value="Unassembled WGS sequence"/>
</dbReference>
<proteinExistence type="predicted"/>
<name>A0A151AZP7_9FIRM</name>
<dbReference type="RefSeq" id="WP_062282008.1">
    <property type="nucleotide sequence ID" value="NZ_LTBC01000002.1"/>
</dbReference>
<gene>
    <name evidence="2" type="ORF">MOMUL_08850</name>
</gene>
<dbReference type="Pfam" id="PF20797">
    <property type="entry name" value="HepT-like_2"/>
    <property type="match status" value="1"/>
</dbReference>
<dbReference type="AlphaFoldDB" id="A0A151AZP7"/>
<evidence type="ECO:0000259" key="1">
    <source>
        <dbReference type="Pfam" id="PF20797"/>
    </source>
</evidence>
<protein>
    <recommendedName>
        <fullName evidence="1">HepT-like domain-containing protein</fullName>
    </recommendedName>
</protein>
<accession>A0A151AZP7</accession>
<sequence>MTGEQFLVLEGRIRSLPADPEWHRQLLVQMTLDLPELRPHVIRKETAALLDEYRGFRHVFRNVYGFNLAAERLERLVQKLPETLVALRWDLQVFLERMREVIAVK</sequence>
<evidence type="ECO:0000313" key="3">
    <source>
        <dbReference type="Proteomes" id="UP000075670"/>
    </source>
</evidence>
<dbReference type="OrthoDB" id="9792853at2"/>
<dbReference type="EMBL" id="LTBC01000002">
    <property type="protein sequence ID" value="KYH33106.1"/>
    <property type="molecule type" value="Genomic_DNA"/>
</dbReference>
<keyword evidence="3" id="KW-1185">Reference proteome</keyword>